<sequence length="870" mass="97068">MPASICDPVSSALRLSLTADESQSSSLLDSRLYSSAKSVLLSKIEFEESGDYQSNVLDGLKSKYVVIRPKKPVLDGKLLKKDGNAVNQNSEGNKSEDGLPKPKRVLYPVEKVQLGWQGAWAAGAGMQNVGNTCYLNSTLQALFHVPAFANWLVSEGTHAEKCNQQEACVICGMRATLIATQKSGGAPIKPWQVYSKLRLICRHLTPGRQEDAHEFLRYLVEAMEKCYLSRFVNSDKLDQFSKETTPLNQILGGYLRSTVRCLACHHLSTTYQHFQDLLLDIRKHSTLDEALDSFFSRERLEDLGYKCEACNKKVSATKQFFVERAPMVLCIALKRFSLVGGKLSKHVQFRKKISLNKYMFNKNSHQQLSYKLVSLVTHLGPSQNCGHYTALGQAPGGQYCQFDDSSVRALPLSAVLATNAYIMFFEKDAGDDAPHPAHPSHSPHSPHAAASSSAVYGPQLPDNILHRDKSPLKLAYRSDERKPPTSTEPTKLEPKPIILNSTLSKSSESSSSNTEPWVLKQNGEVEKVSQPKILNGLDKSSRLDEDKKISFVIKRPSGEENGAKKPSSELRSMPSISVKSPEKTSKLVKQSKSPLEKLEEQMNKNDFSNHIQRNGSTSSKLVPYDSESSGDERDRVSEDRGRKEGKDDSRKSRPSAAVATKATHLVWTVSSENSGPLLSPSLNGVTNKKVKEKDERRTENEPSPNTSVSSMSPLSDRSESSAAPAAPAPAAPAPAPAAGPLAAAETARQLQVLSHRGYGAPVNTWSGTHSVMSRQVFEERREERKRAHEAADEMDRGRAKKLKTFHHYNNRFSNNRHYNPFQEKQNKPHWGGNFRYRGERRPPHTFNKHHNNYKRFNNRYNNGHHYPRHH</sequence>
<name>A0ACC0JQB7_CHOFU</name>
<comment type="caution">
    <text evidence="1">The sequence shown here is derived from an EMBL/GenBank/DDBJ whole genome shotgun (WGS) entry which is preliminary data.</text>
</comment>
<accession>A0ACC0JQB7</accession>
<dbReference type="EMBL" id="CM046108">
    <property type="protein sequence ID" value="KAI8426196.1"/>
    <property type="molecule type" value="Genomic_DNA"/>
</dbReference>
<evidence type="ECO:0000313" key="1">
    <source>
        <dbReference type="EMBL" id="KAI8426196.1"/>
    </source>
</evidence>
<organism evidence="1 2">
    <name type="scientific">Choristoneura fumiferana</name>
    <name type="common">Spruce budworm moth</name>
    <name type="synonym">Archips fumiferana</name>
    <dbReference type="NCBI Taxonomy" id="7141"/>
    <lineage>
        <taxon>Eukaryota</taxon>
        <taxon>Metazoa</taxon>
        <taxon>Ecdysozoa</taxon>
        <taxon>Arthropoda</taxon>
        <taxon>Hexapoda</taxon>
        <taxon>Insecta</taxon>
        <taxon>Pterygota</taxon>
        <taxon>Neoptera</taxon>
        <taxon>Endopterygota</taxon>
        <taxon>Lepidoptera</taxon>
        <taxon>Glossata</taxon>
        <taxon>Ditrysia</taxon>
        <taxon>Tortricoidea</taxon>
        <taxon>Tortricidae</taxon>
        <taxon>Tortricinae</taxon>
        <taxon>Choristoneura</taxon>
    </lineage>
</organism>
<reference evidence="1 2" key="1">
    <citation type="journal article" date="2022" name="Genome Biol. Evol.">
        <title>The Spruce Budworm Genome: Reconstructing the Evolutionary History of Antifreeze Proteins.</title>
        <authorList>
            <person name="Beliveau C."/>
            <person name="Gagne P."/>
            <person name="Picq S."/>
            <person name="Vernygora O."/>
            <person name="Keeling C.I."/>
            <person name="Pinkney K."/>
            <person name="Doucet D."/>
            <person name="Wen F."/>
            <person name="Johnston J.S."/>
            <person name="Maaroufi H."/>
            <person name="Boyle B."/>
            <person name="Laroche J."/>
            <person name="Dewar K."/>
            <person name="Juretic N."/>
            <person name="Blackburn G."/>
            <person name="Nisole A."/>
            <person name="Brunet B."/>
            <person name="Brandao M."/>
            <person name="Lumley L."/>
            <person name="Duan J."/>
            <person name="Quan G."/>
            <person name="Lucarotti C.J."/>
            <person name="Roe A.D."/>
            <person name="Sperling F.A.H."/>
            <person name="Levesque R.C."/>
            <person name="Cusson M."/>
        </authorList>
    </citation>
    <scope>NUCLEOTIDE SEQUENCE [LARGE SCALE GENOMIC DNA]</scope>
    <source>
        <strain evidence="1">Glfc:IPQL:Cfum</strain>
    </source>
</reference>
<proteinExistence type="predicted"/>
<gene>
    <name evidence="1" type="ORF">MSG28_005126</name>
</gene>
<protein>
    <submittedName>
        <fullName evidence="1">Uncharacterized protein</fullName>
    </submittedName>
</protein>
<keyword evidence="2" id="KW-1185">Reference proteome</keyword>
<dbReference type="Proteomes" id="UP001064048">
    <property type="component" value="Chromosome 8"/>
</dbReference>
<evidence type="ECO:0000313" key="2">
    <source>
        <dbReference type="Proteomes" id="UP001064048"/>
    </source>
</evidence>